<dbReference type="SUPFAM" id="SSF100950">
    <property type="entry name" value="NagB/RpiA/CoA transferase-like"/>
    <property type="match status" value="1"/>
</dbReference>
<comment type="similarity">
    <text evidence="1">Belongs to the 3-oxoacid CoA-transferase subunit B family.</text>
</comment>
<protein>
    <submittedName>
        <fullName evidence="3">Acetate CoA/acetoacetate CoA-transferase beta subunit</fullName>
    </submittedName>
</protein>
<dbReference type="SMART" id="SM00882">
    <property type="entry name" value="CoA_trans"/>
    <property type="match status" value="1"/>
</dbReference>
<evidence type="ECO:0000256" key="2">
    <source>
        <dbReference type="ARBA" id="ARBA00022679"/>
    </source>
</evidence>
<dbReference type="InterPro" id="IPR004164">
    <property type="entry name" value="CoA_transf_AS"/>
</dbReference>
<gene>
    <name evidence="3" type="ORF">SAMN02745134_00067</name>
</gene>
<name>A0A1W1WXB4_9CLOT</name>
<dbReference type="Proteomes" id="UP000192468">
    <property type="component" value="Unassembled WGS sequence"/>
</dbReference>
<evidence type="ECO:0000313" key="3">
    <source>
        <dbReference type="EMBL" id="SMC16386.1"/>
    </source>
</evidence>
<evidence type="ECO:0000256" key="1">
    <source>
        <dbReference type="ARBA" id="ARBA00007047"/>
    </source>
</evidence>
<organism evidence="3 4">
    <name type="scientific">Clostridium acidisoli DSM 12555</name>
    <dbReference type="NCBI Taxonomy" id="1121291"/>
    <lineage>
        <taxon>Bacteria</taxon>
        <taxon>Bacillati</taxon>
        <taxon>Bacillota</taxon>
        <taxon>Clostridia</taxon>
        <taxon>Eubacteriales</taxon>
        <taxon>Clostridiaceae</taxon>
        <taxon>Clostridium</taxon>
    </lineage>
</organism>
<keyword evidence="2 3" id="KW-0808">Transferase</keyword>
<dbReference type="GO" id="GO:0008410">
    <property type="term" value="F:CoA-transferase activity"/>
    <property type="evidence" value="ECO:0007669"/>
    <property type="project" value="InterPro"/>
</dbReference>
<dbReference type="RefSeq" id="WP_084113293.1">
    <property type="nucleotide sequence ID" value="NZ_FWXH01000002.1"/>
</dbReference>
<sequence length="221" mass="23624">MIADAKLAKEIIAKRVAKELKDGQLVNLGIGLPTLVANYIPKEYQITFQSENGIVGMGSMPKPGHEDSNIINAGGQYATVLPEGVFFDSSISFSLIRGGHVDTTVLGALEVDQAGNLANWIVPKKMIAGMGGAMDLVTGAKTVIVAMQHTRKGKPKILKKCTLPLTAKGQVNLIVTELCVIEVISDGLKLKEINKNTTIDEVKSLTDADLIISDNVKIMDI</sequence>
<dbReference type="InterPro" id="IPR012791">
    <property type="entry name" value="3-oxoacid_CoA-transf_B"/>
</dbReference>
<dbReference type="PANTHER" id="PTHR13707:SF60">
    <property type="entry name" value="ACETATE COA-TRANSFERASE SUBUNIT ALPHA"/>
    <property type="match status" value="1"/>
</dbReference>
<accession>A0A1W1WXB4</accession>
<dbReference type="PROSITE" id="PS01274">
    <property type="entry name" value="COA_TRANSF_2"/>
    <property type="match status" value="1"/>
</dbReference>
<dbReference type="OrthoDB" id="9778604at2"/>
<dbReference type="AlphaFoldDB" id="A0A1W1WXB4"/>
<dbReference type="PANTHER" id="PTHR13707">
    <property type="entry name" value="KETOACID-COENZYME A TRANSFERASE"/>
    <property type="match status" value="1"/>
</dbReference>
<dbReference type="STRING" id="1121291.SAMN02745134_00067"/>
<dbReference type="EMBL" id="FWXH01000002">
    <property type="protein sequence ID" value="SMC16386.1"/>
    <property type="molecule type" value="Genomic_DNA"/>
</dbReference>
<keyword evidence="4" id="KW-1185">Reference proteome</keyword>
<proteinExistence type="inferred from homology"/>
<reference evidence="3 4" key="1">
    <citation type="submission" date="2017-04" db="EMBL/GenBank/DDBJ databases">
        <authorList>
            <person name="Afonso C.L."/>
            <person name="Miller P.J."/>
            <person name="Scott M.A."/>
            <person name="Spackman E."/>
            <person name="Goraichik I."/>
            <person name="Dimitrov K.M."/>
            <person name="Suarez D.L."/>
            <person name="Swayne D.E."/>
        </authorList>
    </citation>
    <scope>NUCLEOTIDE SEQUENCE [LARGE SCALE GENOMIC DNA]</scope>
    <source>
        <strain evidence="3 4">DSM 12555</strain>
    </source>
</reference>
<dbReference type="Pfam" id="PF01144">
    <property type="entry name" value="CoA_trans"/>
    <property type="match status" value="1"/>
</dbReference>
<dbReference type="NCBIfam" id="TIGR02428">
    <property type="entry name" value="pcaJ_scoB_fam"/>
    <property type="match status" value="1"/>
</dbReference>
<evidence type="ECO:0000313" key="4">
    <source>
        <dbReference type="Proteomes" id="UP000192468"/>
    </source>
</evidence>
<dbReference type="InterPro" id="IPR037171">
    <property type="entry name" value="NagB/RpiA_transferase-like"/>
</dbReference>
<dbReference type="InterPro" id="IPR004165">
    <property type="entry name" value="CoA_trans_fam_I"/>
</dbReference>
<dbReference type="Gene3D" id="3.40.1080.10">
    <property type="entry name" value="Glutaconate Coenzyme A-transferase"/>
    <property type="match status" value="1"/>
</dbReference>